<sequence>MALDQLLENEARAEIERIRASGREQAEAIVRAASEQAQATLDSRKRLLDSQLQAGVVRAQSSATLEVSAARLNASDSGMKRAFEIAEQQLQGVTGLPEYREILSRLIAEAREAIGDIEALEVNPADVALAMELAPGLEVRPNPAVSGGVRAVGKSGKSGITNTLLGRLARVRDAIAPQVAQVFAE</sequence>
<evidence type="ECO:0000256" key="1">
    <source>
        <dbReference type="ARBA" id="ARBA00005901"/>
    </source>
</evidence>
<dbReference type="InterPro" id="IPR038495">
    <property type="entry name" value="ATPase_E_C"/>
</dbReference>
<dbReference type="AlphaFoldDB" id="A0A318S485"/>
<proteinExistence type="inferred from homology"/>
<evidence type="ECO:0000256" key="4">
    <source>
        <dbReference type="HAMAP-Rule" id="MF_00311"/>
    </source>
</evidence>
<name>A0A318S485_9DEIO</name>
<dbReference type="RefSeq" id="WP_110888085.1">
    <property type="nucleotide sequence ID" value="NZ_QJSX01000015.1"/>
</dbReference>
<evidence type="ECO:0000313" key="6">
    <source>
        <dbReference type="Proteomes" id="UP000248326"/>
    </source>
</evidence>
<comment type="similarity">
    <text evidence="1 4">Belongs to the V-ATPase E subunit family.</text>
</comment>
<dbReference type="GO" id="GO:0005524">
    <property type="term" value="F:ATP binding"/>
    <property type="evidence" value="ECO:0007669"/>
    <property type="project" value="UniProtKB-UniRule"/>
</dbReference>
<protein>
    <recommendedName>
        <fullName evidence="4">V-type proton ATPase subunit E</fullName>
    </recommendedName>
    <alternativeName>
        <fullName evidence="4">V-ATPase subunit E</fullName>
    </alternativeName>
</protein>
<evidence type="ECO:0000256" key="2">
    <source>
        <dbReference type="ARBA" id="ARBA00022448"/>
    </source>
</evidence>
<keyword evidence="6" id="KW-1185">Reference proteome</keyword>
<keyword evidence="4" id="KW-0066">ATP synthesis</keyword>
<dbReference type="GO" id="GO:0046933">
    <property type="term" value="F:proton-transporting ATP synthase activity, rotational mechanism"/>
    <property type="evidence" value="ECO:0007669"/>
    <property type="project" value="UniProtKB-UniRule"/>
</dbReference>
<evidence type="ECO:0000256" key="3">
    <source>
        <dbReference type="ARBA" id="ARBA00023065"/>
    </source>
</evidence>
<accession>A0A318S485</accession>
<dbReference type="EMBL" id="QJSX01000015">
    <property type="protein sequence ID" value="PYE51179.1"/>
    <property type="molecule type" value="Genomic_DNA"/>
</dbReference>
<dbReference type="GO" id="GO:0046961">
    <property type="term" value="F:proton-transporting ATPase activity, rotational mechanism"/>
    <property type="evidence" value="ECO:0007669"/>
    <property type="project" value="InterPro"/>
</dbReference>
<keyword evidence="3 4" id="KW-0406">Ion transport</keyword>
<dbReference type="Proteomes" id="UP000248326">
    <property type="component" value="Unassembled WGS sequence"/>
</dbReference>
<dbReference type="Gene3D" id="3.30.2320.30">
    <property type="entry name" value="ATP synthase, E subunit, C-terminal"/>
    <property type="match status" value="1"/>
</dbReference>
<dbReference type="InterPro" id="IPR002842">
    <property type="entry name" value="ATPase_V1_Esu"/>
</dbReference>
<dbReference type="OrthoDB" id="68858at2"/>
<dbReference type="SUPFAM" id="SSF160527">
    <property type="entry name" value="V-type ATPase subunit E-like"/>
    <property type="match status" value="1"/>
</dbReference>
<reference evidence="5 6" key="1">
    <citation type="submission" date="2018-06" db="EMBL/GenBank/DDBJ databases">
        <title>Genomic Encyclopedia of Type Strains, Phase IV (KMG-IV): sequencing the most valuable type-strain genomes for metagenomic binning, comparative biology and taxonomic classification.</title>
        <authorList>
            <person name="Goeker M."/>
        </authorList>
    </citation>
    <scope>NUCLEOTIDE SEQUENCE [LARGE SCALE GENOMIC DNA]</scope>
    <source>
        <strain evidence="5 6">DSM 18048</strain>
    </source>
</reference>
<comment type="caution">
    <text evidence="5">The sequence shown here is derived from an EMBL/GenBank/DDBJ whole genome shotgun (WGS) entry which is preliminary data.</text>
</comment>
<keyword evidence="4" id="KW-0375">Hydrogen ion transport</keyword>
<organism evidence="5 6">
    <name type="scientific">Deinococcus yavapaiensis KR-236</name>
    <dbReference type="NCBI Taxonomy" id="694435"/>
    <lineage>
        <taxon>Bacteria</taxon>
        <taxon>Thermotogati</taxon>
        <taxon>Deinococcota</taxon>
        <taxon>Deinococci</taxon>
        <taxon>Deinococcales</taxon>
        <taxon>Deinococcaceae</taxon>
        <taxon>Deinococcus</taxon>
    </lineage>
</organism>
<keyword evidence="2 4" id="KW-0813">Transport</keyword>
<comment type="function">
    <text evidence="4">Produces ATP from ADP in the presence of a proton gradient across the membrane.</text>
</comment>
<gene>
    <name evidence="4" type="primary">atpE</name>
    <name evidence="5" type="ORF">DES52_115111</name>
</gene>
<dbReference type="GO" id="GO:0042777">
    <property type="term" value="P:proton motive force-driven plasma membrane ATP synthesis"/>
    <property type="evidence" value="ECO:0007669"/>
    <property type="project" value="UniProtKB-UniRule"/>
</dbReference>
<evidence type="ECO:0000313" key="5">
    <source>
        <dbReference type="EMBL" id="PYE51179.1"/>
    </source>
</evidence>
<dbReference type="Pfam" id="PF01991">
    <property type="entry name" value="vATP-synt_E"/>
    <property type="match status" value="1"/>
</dbReference>
<dbReference type="GO" id="GO:0033178">
    <property type="term" value="C:proton-transporting two-sector ATPase complex, catalytic domain"/>
    <property type="evidence" value="ECO:0007669"/>
    <property type="project" value="InterPro"/>
</dbReference>
<dbReference type="HAMAP" id="MF_00311">
    <property type="entry name" value="ATP_synth_E_arch"/>
    <property type="match status" value="1"/>
</dbReference>
<dbReference type="Gene3D" id="1.20.5.620">
    <property type="entry name" value="F1F0 ATP synthase subunit B, membrane domain"/>
    <property type="match status" value="1"/>
</dbReference>